<dbReference type="Proteomes" id="UP000176998">
    <property type="component" value="Unassembled WGS sequence"/>
</dbReference>
<organism evidence="2 3">
    <name type="scientific">Colletotrichum orchidophilum</name>
    <dbReference type="NCBI Taxonomy" id="1209926"/>
    <lineage>
        <taxon>Eukaryota</taxon>
        <taxon>Fungi</taxon>
        <taxon>Dikarya</taxon>
        <taxon>Ascomycota</taxon>
        <taxon>Pezizomycotina</taxon>
        <taxon>Sordariomycetes</taxon>
        <taxon>Hypocreomycetidae</taxon>
        <taxon>Glomerellales</taxon>
        <taxon>Glomerellaceae</taxon>
        <taxon>Colletotrichum</taxon>
    </lineage>
</organism>
<gene>
    <name evidence="2" type="ORF">CORC01_04492</name>
</gene>
<evidence type="ECO:0000313" key="3">
    <source>
        <dbReference type="Proteomes" id="UP000176998"/>
    </source>
</evidence>
<reference evidence="2 3" key="1">
    <citation type="submission" date="2016-09" db="EMBL/GenBank/DDBJ databases">
        <authorList>
            <person name="Capua I."/>
            <person name="De Benedictis P."/>
            <person name="Joannis T."/>
            <person name="Lombin L.H."/>
            <person name="Cattoli G."/>
        </authorList>
    </citation>
    <scope>NUCLEOTIDE SEQUENCE [LARGE SCALE GENOMIC DNA]</scope>
    <source>
        <strain evidence="2 3">IMI 309357</strain>
    </source>
</reference>
<dbReference type="EMBL" id="MJBS01000029">
    <property type="protein sequence ID" value="OHF00303.1"/>
    <property type="molecule type" value="Genomic_DNA"/>
</dbReference>
<name>A0A1G4BG74_9PEZI</name>
<dbReference type="RefSeq" id="XP_022477447.1">
    <property type="nucleotide sequence ID" value="XM_022616139.1"/>
</dbReference>
<keyword evidence="3" id="KW-1185">Reference proteome</keyword>
<dbReference type="Gene3D" id="3.40.630.10">
    <property type="entry name" value="Zn peptidases"/>
    <property type="match status" value="1"/>
</dbReference>
<accession>A0A1G4BG74</accession>
<dbReference type="InterPro" id="IPR036052">
    <property type="entry name" value="TrpB-like_PALP_sf"/>
</dbReference>
<dbReference type="Pfam" id="PF00291">
    <property type="entry name" value="PALP"/>
    <property type="match status" value="1"/>
</dbReference>
<proteinExistence type="predicted"/>
<dbReference type="OrthoDB" id="10059875at2759"/>
<feature type="domain" description="Tryptophan synthase beta chain-like PALP" evidence="1">
    <location>
        <begin position="77"/>
        <end position="397"/>
    </location>
</feature>
<dbReference type="SUPFAM" id="SSF53187">
    <property type="entry name" value="Zn-dependent exopeptidases"/>
    <property type="match status" value="1"/>
</dbReference>
<dbReference type="PANTHER" id="PTHR42937:SF1">
    <property type="entry name" value="DIAMINOPROPIONATE AMMONIA-LYASE"/>
    <property type="match status" value="1"/>
</dbReference>
<dbReference type="PANTHER" id="PTHR42937">
    <property type="match status" value="1"/>
</dbReference>
<comment type="caution">
    <text evidence="2">The sequence shown here is derived from an EMBL/GenBank/DDBJ whole genome shotgun (WGS) entry which is preliminary data.</text>
</comment>
<dbReference type="InterPro" id="IPR001926">
    <property type="entry name" value="TrpB-like_PALP"/>
</dbReference>
<dbReference type="GeneID" id="34557649"/>
<sequence>MALDNANCRLHVESGKDLHIQALFTPYSTKPSNAIVAKASMVASTRRPLFFNPEAKTSVIPISSPGDAPLNFHQSLPGYQPTKLVSLDSVAEEAGVKSVLVKFEGQRLGLPSFKILGASWGTINAVTQKLGMSSQSDHETVKSALKAIPTTLFAATDGNHGMAVAHMGTLLGIPTKIFVPVGLHSSAIDAIEKEGGLVIQINASYDETVQKAFRASGEKNGVFVQDTAFPGYEETANWVVEGYSTLHLEIDEALAGVSPNLVVAPVGVDSFAHSVVNHYKAEGRDTKVLTVEPDTAACLYKSLVAGEATPIETMPTILAGLNCGTVSSIAWPILKSGVDATGTVNDFETHVACKLLQSLGVSAGPCGAASLAALRRLTDSDKAELGLNSSSTVVLLCTEGHKEYDDPRDVSLEDTLSLTQTLVQINSAVPGTGNIRGAAHPAVCTITIERRTDGGETVDQVKEEMDSVLRTAAQNSPGLKYETKVTFARSAFEIRRDHPLVTLLAEEYRNVTGKEIKMRKEAFWTDCALIADKEMPVVMFGPWGEGLHAKTEWVEIESLRVVSDTLIRVMKSFAS</sequence>
<dbReference type="SUPFAM" id="SSF53686">
    <property type="entry name" value="Tryptophan synthase beta subunit-like PLP-dependent enzymes"/>
    <property type="match status" value="1"/>
</dbReference>
<evidence type="ECO:0000313" key="2">
    <source>
        <dbReference type="EMBL" id="OHF00303.1"/>
    </source>
</evidence>
<evidence type="ECO:0000259" key="1">
    <source>
        <dbReference type="Pfam" id="PF00291"/>
    </source>
</evidence>
<dbReference type="STRING" id="1209926.A0A1G4BG74"/>
<dbReference type="GO" id="GO:0016787">
    <property type="term" value="F:hydrolase activity"/>
    <property type="evidence" value="ECO:0007669"/>
    <property type="project" value="InterPro"/>
</dbReference>
<dbReference type="Gene3D" id="3.40.50.1100">
    <property type="match status" value="2"/>
</dbReference>
<protein>
    <recommendedName>
        <fullName evidence="1">Tryptophan synthase beta chain-like PALP domain-containing protein</fullName>
    </recommendedName>
</protein>
<dbReference type="Gene3D" id="3.30.70.360">
    <property type="match status" value="1"/>
</dbReference>
<dbReference type="AlphaFoldDB" id="A0A1G4BG74"/>